<evidence type="ECO:0000259" key="1">
    <source>
        <dbReference type="Pfam" id="PF01593"/>
    </source>
</evidence>
<dbReference type="Pfam" id="PF01593">
    <property type="entry name" value="Amino_oxidase"/>
    <property type="match status" value="1"/>
</dbReference>
<keyword evidence="4" id="KW-1185">Reference proteome</keyword>
<sequence length="157" mass="17159">MGKTVAVVEKRGRLGGHTQTYTDPVTGATIDVGVVVFHDLDIVKKYFARFNISLVTANSNTPGVVSEYFDFRTGNIDSGYAPSDPTAALAAYRRQLAKYPYLKHGFDLPYPVPSDLLLTFGDFVANGKIEVEEGNLTEQTIPSTPSRWPVMIMNAAV</sequence>
<dbReference type="SUPFAM" id="SSF51905">
    <property type="entry name" value="FAD/NAD(P)-binding domain"/>
    <property type="match status" value="1"/>
</dbReference>
<dbReference type="EMBL" id="CAJOBC010023277">
    <property type="protein sequence ID" value="CAF4058689.1"/>
    <property type="molecule type" value="Genomic_DNA"/>
</dbReference>
<evidence type="ECO:0000313" key="2">
    <source>
        <dbReference type="EMBL" id="CAF1270632.1"/>
    </source>
</evidence>
<accession>A0A815BJ63</accession>
<evidence type="ECO:0000313" key="3">
    <source>
        <dbReference type="EMBL" id="CAF4058689.1"/>
    </source>
</evidence>
<reference evidence="2" key="1">
    <citation type="submission" date="2021-02" db="EMBL/GenBank/DDBJ databases">
        <authorList>
            <person name="Nowell W R."/>
        </authorList>
    </citation>
    <scope>NUCLEOTIDE SEQUENCE</scope>
</reference>
<feature type="domain" description="Amine oxidase" evidence="1">
    <location>
        <begin position="2"/>
        <end position="75"/>
    </location>
</feature>
<evidence type="ECO:0000313" key="4">
    <source>
        <dbReference type="Proteomes" id="UP000663829"/>
    </source>
</evidence>
<dbReference type="AlphaFoldDB" id="A0A815BJ63"/>
<comment type="caution">
    <text evidence="2">The sequence shown here is derived from an EMBL/GenBank/DDBJ whole genome shotgun (WGS) entry which is preliminary data.</text>
</comment>
<dbReference type="InterPro" id="IPR002937">
    <property type="entry name" value="Amino_oxidase"/>
</dbReference>
<dbReference type="OrthoDB" id="68575at2759"/>
<gene>
    <name evidence="2" type="ORF">GPM918_LOCUS27065</name>
    <name evidence="3" type="ORF">SRO942_LOCUS27335</name>
</gene>
<dbReference type="Proteomes" id="UP000681722">
    <property type="component" value="Unassembled WGS sequence"/>
</dbReference>
<dbReference type="Proteomes" id="UP000663829">
    <property type="component" value="Unassembled WGS sequence"/>
</dbReference>
<proteinExistence type="predicted"/>
<organism evidence="2 4">
    <name type="scientific">Didymodactylos carnosus</name>
    <dbReference type="NCBI Taxonomy" id="1234261"/>
    <lineage>
        <taxon>Eukaryota</taxon>
        <taxon>Metazoa</taxon>
        <taxon>Spiralia</taxon>
        <taxon>Gnathifera</taxon>
        <taxon>Rotifera</taxon>
        <taxon>Eurotatoria</taxon>
        <taxon>Bdelloidea</taxon>
        <taxon>Philodinida</taxon>
        <taxon>Philodinidae</taxon>
        <taxon>Didymodactylos</taxon>
    </lineage>
</organism>
<dbReference type="InterPro" id="IPR036188">
    <property type="entry name" value="FAD/NAD-bd_sf"/>
</dbReference>
<protein>
    <recommendedName>
        <fullName evidence="1">Amine oxidase domain-containing protein</fullName>
    </recommendedName>
</protein>
<dbReference type="EMBL" id="CAJNOQ010011195">
    <property type="protein sequence ID" value="CAF1270632.1"/>
    <property type="molecule type" value="Genomic_DNA"/>
</dbReference>
<dbReference type="GO" id="GO:0016491">
    <property type="term" value="F:oxidoreductase activity"/>
    <property type="evidence" value="ECO:0007669"/>
    <property type="project" value="InterPro"/>
</dbReference>
<name>A0A815BJ63_9BILA</name>